<reference evidence="2" key="1">
    <citation type="submission" date="2014-11" db="EMBL/GenBank/DDBJ databases">
        <authorList>
            <person name="Amaro Gonzalez C."/>
        </authorList>
    </citation>
    <scope>NUCLEOTIDE SEQUENCE</scope>
</reference>
<sequence>MKNTTELSLVLYLCFKIILVAFHEFWYT</sequence>
<accession>A0A0E9UKT5</accession>
<keyword evidence="1" id="KW-1133">Transmembrane helix</keyword>
<feature type="transmembrane region" description="Helical" evidence="1">
    <location>
        <begin position="7"/>
        <end position="27"/>
    </location>
</feature>
<dbReference type="AlphaFoldDB" id="A0A0E9UKT5"/>
<evidence type="ECO:0000313" key="2">
    <source>
        <dbReference type="EMBL" id="JAH66407.1"/>
    </source>
</evidence>
<evidence type="ECO:0000256" key="1">
    <source>
        <dbReference type="SAM" id="Phobius"/>
    </source>
</evidence>
<proteinExistence type="predicted"/>
<keyword evidence="1" id="KW-0472">Membrane</keyword>
<keyword evidence="1" id="KW-0812">Transmembrane</keyword>
<organism evidence="2">
    <name type="scientific">Anguilla anguilla</name>
    <name type="common">European freshwater eel</name>
    <name type="synonym">Muraena anguilla</name>
    <dbReference type="NCBI Taxonomy" id="7936"/>
    <lineage>
        <taxon>Eukaryota</taxon>
        <taxon>Metazoa</taxon>
        <taxon>Chordata</taxon>
        <taxon>Craniata</taxon>
        <taxon>Vertebrata</taxon>
        <taxon>Euteleostomi</taxon>
        <taxon>Actinopterygii</taxon>
        <taxon>Neopterygii</taxon>
        <taxon>Teleostei</taxon>
        <taxon>Anguilliformes</taxon>
        <taxon>Anguillidae</taxon>
        <taxon>Anguilla</taxon>
    </lineage>
</organism>
<dbReference type="EMBL" id="GBXM01042170">
    <property type="protein sequence ID" value="JAH66407.1"/>
    <property type="molecule type" value="Transcribed_RNA"/>
</dbReference>
<reference evidence="2" key="2">
    <citation type="journal article" date="2015" name="Fish Shellfish Immunol.">
        <title>Early steps in the European eel (Anguilla anguilla)-Vibrio vulnificus interaction in the gills: Role of the RtxA13 toxin.</title>
        <authorList>
            <person name="Callol A."/>
            <person name="Pajuelo D."/>
            <person name="Ebbesson L."/>
            <person name="Teles M."/>
            <person name="MacKenzie S."/>
            <person name="Amaro C."/>
        </authorList>
    </citation>
    <scope>NUCLEOTIDE SEQUENCE</scope>
</reference>
<name>A0A0E9UKT5_ANGAN</name>
<protein>
    <submittedName>
        <fullName evidence="2">Uncharacterized protein</fullName>
    </submittedName>
</protein>